<dbReference type="GO" id="GO:0004555">
    <property type="term" value="F:alpha,alpha-trehalase activity"/>
    <property type="evidence" value="ECO:0007669"/>
    <property type="project" value="UniProtKB-EC"/>
</dbReference>
<name>A0A0A9WVR5_LYGHE</name>
<evidence type="ECO:0000256" key="6">
    <source>
        <dbReference type="ARBA" id="ARBA00031637"/>
    </source>
</evidence>
<comment type="similarity">
    <text evidence="2">Belongs to the glycosyl hydrolase 37 family.</text>
</comment>
<proteinExistence type="inferred from homology"/>
<evidence type="ECO:0000256" key="4">
    <source>
        <dbReference type="ARBA" id="ARBA00019905"/>
    </source>
</evidence>
<sequence length="243" mass="27798">VPPENRVYFLGRSAPPFLGIMLEAYLNETGDLELVGRLLPYAEIDFHHWVQSTMKKVLSAFDIYLIVNPVETFISKPRPERYLEDWNRKPKNSSLKSGMNVASLIWDSKPPKGTLSVRLTAITEWAARVLARLSQDFGGPQRRQLYSMISWELTHTMDTLLYSRKKRQWMDYSSKYGHVNEVSLWPVYTGARPWRPHYQIPQRSSLEDDLLSAVVLHEAGQSTAAQEVAFALSARQLGMLTSA</sequence>
<dbReference type="SUPFAM" id="SSF48208">
    <property type="entry name" value="Six-hairpin glycosidases"/>
    <property type="match status" value="1"/>
</dbReference>
<dbReference type="PANTHER" id="PTHR23403:SF1">
    <property type="entry name" value="TREHALASE"/>
    <property type="match status" value="1"/>
</dbReference>
<dbReference type="Gene3D" id="1.50.10.10">
    <property type="match status" value="1"/>
</dbReference>
<gene>
    <name evidence="7" type="primary">tre1_0</name>
    <name evidence="7" type="ORF">CM83_7372</name>
</gene>
<evidence type="ECO:0000256" key="1">
    <source>
        <dbReference type="ARBA" id="ARBA00001576"/>
    </source>
</evidence>
<evidence type="ECO:0000256" key="5">
    <source>
        <dbReference type="ARBA" id="ARBA00030473"/>
    </source>
</evidence>
<protein>
    <recommendedName>
        <fullName evidence="4">Trehalase</fullName>
        <ecNumber evidence="3">3.2.1.28</ecNumber>
    </recommendedName>
    <alternativeName>
        <fullName evidence="5">Alpha,alpha-trehalase</fullName>
    </alternativeName>
    <alternativeName>
        <fullName evidence="6">Alpha,alpha-trehalose glucohydrolase</fullName>
    </alternativeName>
</protein>
<comment type="catalytic activity">
    <reaction evidence="1">
        <text>alpha,alpha-trehalose + H2O = alpha-D-glucose + beta-D-glucose</text>
        <dbReference type="Rhea" id="RHEA:32675"/>
        <dbReference type="ChEBI" id="CHEBI:15377"/>
        <dbReference type="ChEBI" id="CHEBI:15903"/>
        <dbReference type="ChEBI" id="CHEBI:16551"/>
        <dbReference type="ChEBI" id="CHEBI:17925"/>
        <dbReference type="EC" id="3.2.1.28"/>
    </reaction>
</comment>
<organism evidence="7">
    <name type="scientific">Lygus hesperus</name>
    <name type="common">Western plant bug</name>
    <dbReference type="NCBI Taxonomy" id="30085"/>
    <lineage>
        <taxon>Eukaryota</taxon>
        <taxon>Metazoa</taxon>
        <taxon>Ecdysozoa</taxon>
        <taxon>Arthropoda</taxon>
        <taxon>Hexapoda</taxon>
        <taxon>Insecta</taxon>
        <taxon>Pterygota</taxon>
        <taxon>Neoptera</taxon>
        <taxon>Paraneoptera</taxon>
        <taxon>Hemiptera</taxon>
        <taxon>Heteroptera</taxon>
        <taxon>Panheteroptera</taxon>
        <taxon>Cimicomorpha</taxon>
        <taxon>Miridae</taxon>
        <taxon>Mirini</taxon>
        <taxon>Lygus</taxon>
    </lineage>
</organism>
<dbReference type="EC" id="3.2.1.28" evidence="3"/>
<dbReference type="Pfam" id="PF01204">
    <property type="entry name" value="Trehalase"/>
    <property type="match status" value="1"/>
</dbReference>
<dbReference type="InterPro" id="IPR012341">
    <property type="entry name" value="6hp_glycosidase-like_sf"/>
</dbReference>
<evidence type="ECO:0000256" key="2">
    <source>
        <dbReference type="ARBA" id="ARBA00005615"/>
    </source>
</evidence>
<dbReference type="PANTHER" id="PTHR23403">
    <property type="entry name" value="TREHALASE"/>
    <property type="match status" value="1"/>
</dbReference>
<accession>A0A0A9WVR5</accession>
<reference evidence="7" key="1">
    <citation type="journal article" date="2014" name="PLoS ONE">
        <title>Transcriptome-Based Identification of ABC Transporters in the Western Tarnished Plant Bug Lygus hesperus.</title>
        <authorList>
            <person name="Hull J.J."/>
            <person name="Chaney K."/>
            <person name="Geib S.M."/>
            <person name="Fabrick J.A."/>
            <person name="Brent C.S."/>
            <person name="Walsh D."/>
            <person name="Lavine L.C."/>
        </authorList>
    </citation>
    <scope>NUCLEOTIDE SEQUENCE</scope>
</reference>
<feature type="non-terminal residue" evidence="7">
    <location>
        <position position="1"/>
    </location>
</feature>
<reference evidence="7" key="2">
    <citation type="submission" date="2014-07" db="EMBL/GenBank/DDBJ databases">
        <authorList>
            <person name="Hull J."/>
        </authorList>
    </citation>
    <scope>NUCLEOTIDE SEQUENCE</scope>
</reference>
<dbReference type="AlphaFoldDB" id="A0A0A9WVR5"/>
<dbReference type="EMBL" id="GBHO01034654">
    <property type="protein sequence ID" value="JAG08950.1"/>
    <property type="molecule type" value="Transcribed_RNA"/>
</dbReference>
<dbReference type="InterPro" id="IPR008928">
    <property type="entry name" value="6-hairpin_glycosidase_sf"/>
</dbReference>
<dbReference type="GO" id="GO:0005993">
    <property type="term" value="P:trehalose catabolic process"/>
    <property type="evidence" value="ECO:0007669"/>
    <property type="project" value="TreeGrafter"/>
</dbReference>
<dbReference type="InterPro" id="IPR001661">
    <property type="entry name" value="Glyco_hydro_37"/>
</dbReference>
<evidence type="ECO:0000313" key="7">
    <source>
        <dbReference type="EMBL" id="JAG08950.1"/>
    </source>
</evidence>
<evidence type="ECO:0000256" key="3">
    <source>
        <dbReference type="ARBA" id="ARBA00012757"/>
    </source>
</evidence>